<dbReference type="EMBL" id="JAATIS010000220">
    <property type="protein sequence ID" value="KAG2469554.1"/>
    <property type="molecule type" value="Genomic_DNA"/>
</dbReference>
<dbReference type="PROSITE" id="PS51019">
    <property type="entry name" value="REELIN"/>
    <property type="match status" value="1"/>
</dbReference>
<accession>A0A8X7XLH0</accession>
<dbReference type="CDD" id="cd10046">
    <property type="entry name" value="Reelin_repeat_2_subrepeat_2"/>
    <property type="match status" value="1"/>
</dbReference>
<dbReference type="InterPro" id="IPR003134">
    <property type="entry name" value="Hs1_Cortactin"/>
</dbReference>
<dbReference type="Proteomes" id="UP000886611">
    <property type="component" value="Unassembled WGS sequence"/>
</dbReference>
<keyword evidence="18" id="KW-0175">Coiled coil</keyword>
<feature type="domain" description="EGF-like" evidence="21">
    <location>
        <begin position="1902"/>
        <end position="1934"/>
    </location>
</feature>
<evidence type="ECO:0000256" key="16">
    <source>
        <dbReference type="ARBA" id="ARBA00046064"/>
    </source>
</evidence>
<feature type="domain" description="EGF-like" evidence="21">
    <location>
        <begin position="3002"/>
        <end position="3034"/>
    </location>
</feature>
<feature type="compositionally biased region" description="Polar residues" evidence="19">
    <location>
        <begin position="4106"/>
        <end position="4120"/>
    </location>
</feature>
<keyword evidence="3" id="KW-0964">Secreted</keyword>
<evidence type="ECO:0000256" key="8">
    <source>
        <dbReference type="ARBA" id="ARBA00022801"/>
    </source>
</evidence>
<dbReference type="FunFam" id="2.60.40.4060:FF:000001">
    <property type="entry name" value="Reelin"/>
    <property type="match status" value="1"/>
</dbReference>
<dbReference type="CDD" id="cd08544">
    <property type="entry name" value="Reeler"/>
    <property type="match status" value="1"/>
</dbReference>
<evidence type="ECO:0000256" key="3">
    <source>
        <dbReference type="ARBA" id="ARBA00022525"/>
    </source>
</evidence>
<evidence type="ECO:0000256" key="17">
    <source>
        <dbReference type="PROSITE-ProRule" id="PRU00076"/>
    </source>
</evidence>
<comment type="subcellular location">
    <subcellularLocation>
        <location evidence="1">Secreted</location>
        <location evidence="1">Extracellular space</location>
        <location evidence="1">Extracellular matrix</location>
    </subcellularLocation>
</comment>
<keyword evidence="5" id="KW-0645">Protease</keyword>
<dbReference type="SUPFAM" id="SSF57184">
    <property type="entry name" value="Growth factor receptor domain"/>
    <property type="match status" value="1"/>
</dbReference>
<evidence type="ECO:0000256" key="9">
    <source>
        <dbReference type="ARBA" id="ARBA00022825"/>
    </source>
</evidence>
<dbReference type="FunFam" id="2.60.120.260:FF:000057">
    <property type="entry name" value="Reelin"/>
    <property type="match status" value="1"/>
</dbReference>
<feature type="coiled-coil region" evidence="18">
    <location>
        <begin position="4723"/>
        <end position="4824"/>
    </location>
</feature>
<dbReference type="InterPro" id="IPR042307">
    <property type="entry name" value="Reeler_sf"/>
</dbReference>
<evidence type="ECO:0000256" key="1">
    <source>
        <dbReference type="ARBA" id="ARBA00004498"/>
    </source>
</evidence>
<feature type="region of interest" description="Disordered" evidence="19">
    <location>
        <begin position="4100"/>
        <end position="4120"/>
    </location>
</feature>
<feature type="compositionally biased region" description="Basic and acidic residues" evidence="19">
    <location>
        <begin position="6079"/>
        <end position="6097"/>
    </location>
</feature>
<keyword evidence="11" id="KW-0106">Calcium</keyword>
<dbReference type="CDD" id="cd10036">
    <property type="entry name" value="Reelin_subrepeat_Nt"/>
    <property type="match status" value="1"/>
</dbReference>
<feature type="coiled-coil region" evidence="18">
    <location>
        <begin position="3274"/>
        <end position="3394"/>
    </location>
</feature>
<dbReference type="CDD" id="cd10048">
    <property type="entry name" value="Reelin_repeat_4_subrepeat_2"/>
    <property type="match status" value="1"/>
</dbReference>
<dbReference type="FunFam" id="2.60.120.260:FF:000042">
    <property type="entry name" value="Reelin"/>
    <property type="match status" value="1"/>
</dbReference>
<dbReference type="Pfam" id="PF23106">
    <property type="entry name" value="EGF_Teneurin"/>
    <property type="match status" value="1"/>
</dbReference>
<dbReference type="InterPro" id="IPR036278">
    <property type="entry name" value="Sialidase_sf"/>
</dbReference>
<organism evidence="23 24">
    <name type="scientific">Polypterus senegalus</name>
    <name type="common">Senegal bichir</name>
    <dbReference type="NCBI Taxonomy" id="55291"/>
    <lineage>
        <taxon>Eukaryota</taxon>
        <taxon>Metazoa</taxon>
        <taxon>Chordata</taxon>
        <taxon>Craniata</taxon>
        <taxon>Vertebrata</taxon>
        <taxon>Euteleostomi</taxon>
        <taxon>Actinopterygii</taxon>
        <taxon>Polypteriformes</taxon>
        <taxon>Polypteridae</taxon>
        <taxon>Polypterus</taxon>
    </lineage>
</organism>
<dbReference type="PROSITE" id="PS00022">
    <property type="entry name" value="EGF_1"/>
    <property type="match status" value="4"/>
</dbReference>
<dbReference type="CDD" id="cd10044">
    <property type="entry name" value="Reelin_repeat_8_subrepeat_1"/>
    <property type="match status" value="1"/>
</dbReference>
<dbReference type="Gene3D" id="2.60.40.4060">
    <property type="entry name" value="Reeler domain"/>
    <property type="match status" value="1"/>
</dbReference>
<dbReference type="InterPro" id="IPR009030">
    <property type="entry name" value="Growth_fac_rcpt_cys_sf"/>
</dbReference>
<dbReference type="InterPro" id="IPR000742">
    <property type="entry name" value="EGF"/>
</dbReference>
<dbReference type="FunFam" id="2.60.120.260:FF:000039">
    <property type="entry name" value="Reelin"/>
    <property type="match status" value="1"/>
</dbReference>
<feature type="domain" description="Reelin" evidence="22">
    <location>
        <begin position="31"/>
        <end position="196"/>
    </location>
</feature>
<evidence type="ECO:0000256" key="12">
    <source>
        <dbReference type="ARBA" id="ARBA00022889"/>
    </source>
</evidence>
<feature type="region of interest" description="Disordered" evidence="19">
    <location>
        <begin position="5759"/>
        <end position="5787"/>
    </location>
</feature>
<feature type="disulfide bond" evidence="17">
    <location>
        <begin position="3024"/>
        <end position="3033"/>
    </location>
</feature>
<evidence type="ECO:0000259" key="22">
    <source>
        <dbReference type="PROSITE" id="PS51019"/>
    </source>
</evidence>
<dbReference type="CDD" id="cd10050">
    <property type="entry name" value="Reelin_repeat_6_subrepeat_2"/>
    <property type="match status" value="1"/>
</dbReference>
<comment type="caution">
    <text evidence="17">Lacks conserved residue(s) required for the propagation of feature annotation.</text>
</comment>
<feature type="signal peptide" evidence="20">
    <location>
        <begin position="1"/>
        <end position="22"/>
    </location>
</feature>
<evidence type="ECO:0000256" key="4">
    <source>
        <dbReference type="ARBA" id="ARBA00022530"/>
    </source>
</evidence>
<protein>
    <recommendedName>
        <fullName evidence="14">Reelin</fullName>
    </recommendedName>
</protein>
<dbReference type="Pfam" id="PF02218">
    <property type="entry name" value="HS1_rep"/>
    <property type="match status" value="6"/>
</dbReference>
<feature type="coiled-coil region" evidence="18">
    <location>
        <begin position="3187"/>
        <end position="3250"/>
    </location>
</feature>
<comment type="similarity">
    <text evidence="13">Belongs to the reelin family.</text>
</comment>
<evidence type="ECO:0000256" key="19">
    <source>
        <dbReference type="SAM" id="MobiDB-lite"/>
    </source>
</evidence>
<dbReference type="CDD" id="cd10051">
    <property type="entry name" value="Reelin_repeat_7_subrepeat_2"/>
    <property type="match status" value="1"/>
</dbReference>
<dbReference type="CDD" id="cd10041">
    <property type="entry name" value="Reelin_repeat_5_subrepeat_1"/>
    <property type="match status" value="1"/>
</dbReference>
<feature type="chain" id="PRO_5036449183" description="Reelin" evidence="20">
    <location>
        <begin position="23"/>
        <end position="6281"/>
    </location>
</feature>
<keyword evidence="4" id="KW-0272">Extracellular matrix</keyword>
<evidence type="ECO:0000256" key="18">
    <source>
        <dbReference type="SAM" id="Coils"/>
    </source>
</evidence>
<dbReference type="CDD" id="cd00054">
    <property type="entry name" value="EGF_CA"/>
    <property type="match status" value="1"/>
</dbReference>
<dbReference type="SMART" id="SM00181">
    <property type="entry name" value="EGF"/>
    <property type="match status" value="6"/>
</dbReference>
<dbReference type="InterPro" id="IPR049419">
    <property type="entry name" value="Reelin_subrepeat-B"/>
</dbReference>
<keyword evidence="17" id="KW-1015">Disulfide bond</keyword>
<keyword evidence="6" id="KW-0479">Metal-binding</keyword>
<dbReference type="GO" id="GO:0001764">
    <property type="term" value="P:neuron migration"/>
    <property type="evidence" value="ECO:0007669"/>
    <property type="project" value="InterPro"/>
</dbReference>
<keyword evidence="24" id="KW-1185">Reference proteome</keyword>
<keyword evidence="8" id="KW-0378">Hydrolase</keyword>
<keyword evidence="2" id="KW-0217">Developmental protein</keyword>
<evidence type="ECO:0000256" key="14">
    <source>
        <dbReference type="ARBA" id="ARBA00023900"/>
    </source>
</evidence>
<dbReference type="CDD" id="cd10039">
    <property type="entry name" value="Reelin_repeat_3_subrepeat_1"/>
    <property type="match status" value="1"/>
</dbReference>
<evidence type="ECO:0000256" key="20">
    <source>
        <dbReference type="SAM" id="SignalP"/>
    </source>
</evidence>
<dbReference type="GO" id="GO:0046872">
    <property type="term" value="F:metal ion binding"/>
    <property type="evidence" value="ECO:0007669"/>
    <property type="project" value="UniProtKB-KW"/>
</dbReference>
<dbReference type="GO" id="GO:0006508">
    <property type="term" value="P:proteolysis"/>
    <property type="evidence" value="ECO:0007669"/>
    <property type="project" value="UniProtKB-KW"/>
</dbReference>
<feature type="coiled-coil region" evidence="18">
    <location>
        <begin position="3449"/>
        <end position="3476"/>
    </location>
</feature>
<feature type="non-terminal residue" evidence="23">
    <location>
        <position position="6281"/>
    </location>
</feature>
<dbReference type="GO" id="GO:0043005">
    <property type="term" value="C:neuron projection"/>
    <property type="evidence" value="ECO:0007669"/>
    <property type="project" value="TreeGrafter"/>
</dbReference>
<dbReference type="PROSITE" id="PS01186">
    <property type="entry name" value="EGF_2"/>
    <property type="match status" value="3"/>
</dbReference>
<dbReference type="PROSITE" id="PS51090">
    <property type="entry name" value="CORTACTIN"/>
    <property type="match status" value="6"/>
</dbReference>
<evidence type="ECO:0000256" key="5">
    <source>
        <dbReference type="ARBA" id="ARBA00022670"/>
    </source>
</evidence>
<dbReference type="InterPro" id="IPR002861">
    <property type="entry name" value="Reeler_dom"/>
</dbReference>
<keyword evidence="17" id="KW-0245">EGF-like domain</keyword>
<comment type="caution">
    <text evidence="23">The sequence shown here is derived from an EMBL/GenBank/DDBJ whole genome shotgun (WGS) entry which is preliminary data.</text>
</comment>
<dbReference type="GO" id="GO:0005615">
    <property type="term" value="C:extracellular space"/>
    <property type="evidence" value="ECO:0007669"/>
    <property type="project" value="TreeGrafter"/>
</dbReference>
<dbReference type="PANTHER" id="PTHR11841">
    <property type="entry name" value="REELIN"/>
    <property type="match status" value="1"/>
</dbReference>
<dbReference type="Pfam" id="PF21471">
    <property type="entry name" value="Reelin_subrepeat-B"/>
    <property type="match status" value="15"/>
</dbReference>
<feature type="region of interest" description="Disordered" evidence="19">
    <location>
        <begin position="6165"/>
        <end position="6225"/>
    </location>
</feature>
<feature type="coiled-coil region" evidence="18">
    <location>
        <begin position="5034"/>
        <end position="5195"/>
    </location>
</feature>
<sequence>MAVERQALLLFGALSYNVLTLAWTGSTDLGAPLGYYPRFNPFFFLCTHHGDLEGVEDQSEVLISLQIAGNPAAYIPGHEYQVTISTSTHFDGLLVTGLYTATTVQSAASVAGPGSFGFGILSERQFGTQFVCSVVTSYISHLPTTSLNFVWIAPPPGTGCINFLATATNRGQILFKDALALQLCEQGAQVHGEHVILRDDFESHQEKQLNPNIWSDCSGCELGERCGGIMHGAAVSFCEPLGRRELVTVPLNTSSASVLQFALGSGSCRFSFTDPDIVVSYSRNNSEGWTPLEKIRAPSNSTTVIHLLHVSAAAKGENVRFRWHQEMLAGEEGYESCWALDNVLLVNAAHRPVLLQDSLDPADTTNWLFFPGATVKHACQSEGNAMYFHGTEGSGFSFASTRDVDLSREEGHTSWREDFEASPEGWQIQGAVYGADCGTVASGLSLVFLQDGERRVCTPFLDTTAVGNLRLYFTMGSGLCDPGVSHDNDVTLYGRIQSRKDHFVLDVLSYSSYRTPTLVSVPVPTELQSSATQFCLEQRNHAGLNHNVWAIDYFHLLPVLPVSQSHMIQFSINLGCGSYQPANSLEFSTNSGRIWSLLHTECLPELCTGVHLPHSTVYSSDNYSGCDPGFSGPACELASQTFPAFVSESFLSPRLSSYHNFQSIRGAEVSFGCGVLASGKALVFSKDGRRHLVTSFLDSTQARYLQFTLRLGSRSKLSTCKAPDQAGEGVLLHFSFDNGITWKLLQHFSYRGFHEPRIVSVQLPDEAKKFGVQFRWWQPYHSGRGQDVWAVDEIIMTSILFNSISLDFNNLVDVTQSLGFYLGNVQPYCGHDWTLRSSATRFRWIQSYYLEQDEWALDNIYIGQQCPHMCHGHGWCKHGVCSCDDGFTGVDCQPQTSLSSNVMSDFELKNTLHNTWQEVIGGEIVRPEEGCGVISSGSSLYFSKAGRRHLVSWDLDTSWVDFLQFYLRIGGDTAECNRADSREEGVLLQYSNNGGITWGLLAEMYFSDFIKPRFVYYELPEAARTPCTRFRWWQPLHSGEGYDQWAVDDIIILSEKEKHIIPVIQPTLPQNFYEKPAYDFPLNQLSMWLILANEGMEKNASFCANTPSAMVFGKSDGDRFAITRDLTLKPGYTLQFKLNIGCFSQHNPAAPVLLQYSHDAGRSWSLVQEGCYPASPGVRGCEGSSRELREPTSYSAGDFEQWSRVTIVIPRAVAASKTRFRWIQETSGHKSAPPFALDGVYISEPCANHCGGHGDCISGVCYCDIGYTVEKGTCVPKVPNPSEMMDHFDGKLSPLWSQITGGQVGSGCGILSDGKTLYFNSPGRREARTVPLDTTNIRFIQFYIRIGSKNLGSSCNKPRTRNEGIVVQFSDNNGITWELLRELDFTSFPEPQVATIELPPEAKTPGKHSAQWALDDVLIGMNDSCRMAFQDKFDGSMDLQVNWYRIQGGQVEVDCLSMDTALVFNMDIGKPRYAETWDFHITSSSFLQFEMSTGCSKPFTDDHSIQLQYSLSTGRDWHLVTPECVPPAIGCATYTESSVYTSQRFQNWRRVTVFLPSVTICDRGFGGPYCVPLTPLPSILKDDFDGNLHSNLWPEVYGAERGTLNGEPLKSGMALIFKGEGLRMLVSRDLDCTNTLYMQFSFKFITKGIPDRSSSVLLQFSVNGGIAWQLLDELYFPQATEGLFLHVPLPAAAQTNATRFRFWQPHNTGKKEEVWVIDDIIIDGNSARNSEILTDSFETEPREENWLFHPGGSIGLYCPYLKGMQEDNTAMVFVSSELGEHSITTRDLDVTDSTIIQFEINVGCTSDSSATEPVRLEFSRDFGATWHILVPLCHSSSHLNSLCSTEHHPASIYYPGTTQGWRREIIHVGKLHLCGSVRFRWYQGFFNAGMSPMTWALDNVYIGPQCEDMCTGHGLCINGTHCKCDKGFSGPSCKISSSSNPDFLKEDFEGSLDKERFLLVTGGKPSRKCGVLPSGNNLFFSEEGLRMLVTMDLDLSNARFVQFFLRLGCGKGAPDPRSQPVLLQYSLDGGLSWGLLQEFLFSNSSNLIRYVALEIPLRARSPATRLRWWQPSENGHFYSPWVIDQVVVGGSISGISSLEDDFSSLSGRSWLLHPGGTLMPVCGSSGDAFAFIEKANIRYAISTDISLGQDSFIQFDFSASCSVSNSCYAIELEFSQDLGLTWEPLLRDCLPTNVDCTRYQLQKVLLSDTFNKWGRITLPIPPYARSPATRFRWYQPAPFDKQQTWALDNLYIGDGCVDMCSGHGRCVQGTCVCDDQWGSLYCDEPESPLPTQLKDNFNRPPSAQNWLLVNGGKLSAICGAVASGTALHFSGGCTRQLVTVDLNLTNADFIQFYFMYGCLIPPSNRNQGVLLEYSTNGGISWNMLTEIFYDQYSKPGFLNILLPTAAQTVGVRIRWWQPKHDGLDQNDWAVDNVLIAGATDQRSVIVDTFSGTVLPQHERLPADAVPTGRIFMEPRIQEAASVSTSWMFHDDCLVERFCDVPDGVMVCGSHDGREVYAVTHDLVPSHDWIMQFKIVVGCRSTEKISQNQVHVQYSLDFGVTWKYVVPQCLPADPECAGQVSQPSVFFPTRRWKRIIYPLPDFLVGNSVRFRFYQKFSDVQWAIDNFYIGPACPDNCGGQGDCLMNRCLCDPGYSGPNCYLNKAIKSTLKERFDSEELHSESWLSVEGGRVCTECGVLVEDTALYFGGANTREAVTVDLDLRGAKFVEYWAQIGSENNITSCHRPVCRKEGVLLDFSTNGGVTWTLLHEMDFQKYLMVRRDYIVLPEEAQTNNTRLRWWQPFILDSDVVESISDRAQWAIDNILIGGSEINPSQLVDNFDDEGASHEENWSFYPNAVRTAGFCGNPSFHLYWPNKKIDSTHNILATRELIIQPGYILQFKIVVGCEADSCGELHSVLLEYSKDARSDGWHLVQTECLPSSVNNVGCSPFQFHEATIYSAVNSSRWNRVTVQLPDHISSSATQIRWIQREAGAEKQSWAVDHVYIGEACPKLCSGHGYCTNGAMCICDEGHEGDDCSISSSELPTYIKDNFESEHATEVNWQHIQGGGIGSGCGQLVPHAHGDSLYFNGCKMRQASTKPLDLTRAREARVKGVQLRWWQPRHNGTGHDQWALDHVEVVLGAMLSRLSGIAKGVNSVLHDLSGDGSEDPQQAEEGNTVHKHFGEEDVVQRLSDTEQLVEELKKLIKEKDAKLQLTESKLKEDRDAAEAKMAKLKLQAKAKVFSLNKQIEELKMQHSGTEIVVSPNTSLTLDPGIEEEIEKLRAQAQHAEADAQNLREMVQHLQSELMMSEEKLQKSETLHAEQLSKTLQRKVEEMEEALHARSQVIEMLQHELDSCEQQRQVLNNQFTQMEKDLQISQELLEKERRRWTAELTSAKESTNSAFHEKLEAEQALSELRVALCSLVSTMHAQEEEGEELSYLDVATPLPVLQEKVNIVEKKLKEKNIQCKQLKSDLQKIELDSQHVFEELQRVRETSAVQICNLELQIDKLQKVELELLRNKVAELEEEKGSLQLHVVDFEELRTENESLRLELSRLQTMNSSPELIVGEAVEGVTSEQVIIREDMPIATVVMTHSPSPAEFSSYALEMDEGNANLLLESGSVLITDETHVSENYLLHSVVNIDPVTIISQTDGCEGKDTAVLEVSKEYFNSIQQTGSHQEKELEVRTAEEPSSVEEFQNITEPFPEHSETSQLQEILEDQQKSSEHCLDHIVPTTWEASSHEVNVAVGLGHTTELMQDEPTSVVQPHVVIENLQLPLQESNDVHVPVDSHQGQRDEENHDFKTVLCENTENIENQLGDQVQEELLDPTKTETQPMVIDQPEHDEQNSFDIEKVQEPEASGINPVLPLLSPVDMLQHQMIEKEQLIYDLTQKLEAAEVKSGMLTQETSEHYQELMEKTEEICALRRQLQEKEQEAATALLTMSSSVDKINEEKTALSNELDKLKEQLFNLEDLEQKFGTAREGWMKDREDLLAQLDVTKKESEQMKKKLQTALVSRKELLKKVKVMEDTLETHQEGERTENDKAVCDLEMLVSDLRHSLQQKEECIAFLESQVSQQVSASPNSCFPPSTGEVIQQERQDLLQESKLKEPGDSSEQGNQPAEVSSVQVDQLTDVSINKAEYAEPGLPQVVPQTLQKDMEGWNTEWVDFSTPPEMESSSEVEQDLLTKLREQLRIEQEAKEKLQSQLQESQSNLVQKQAELSSVLLNMQVLQDKEKQIDSLVVEMEAMKGNYQEAEAHAKTLKAEMEADQAKSSISELQVEVEEFKRFLGQKNEEISDLSRQLNDQTIILKTLQETVSEKDKLICTLQEERSKNLQQEEEGGSKQKEIQRKLQAALISRKEALKESKMLKEELTIANRAQATLTESINVLEKRLEELEETTTEVKKLKEEKIKLIEEVDQALVQNHSLTATCDSLKLAMEAVVQEKQGLQRELALARTATEEEIAAWQEKFKGLQDDYEVLLKSYENVSDEAERTRRVLEAARQERQDLLAKVRAKETEKQEVLDHLQESRKEVEEIKEKMRKFAKSKQQKLLELEEENEKLRLEVHSVDDQKQHEELEALKKKNETLELEISQLQQQIELRLQEETICLTYRIPDGQVPLAVSKQQKVMELEGEKQSLEEHSAEEREEQEELEALRRKTEALELEVSELQRQLDMRTPKETLSVSPSRLPDGQEPLVVQDGHVSTPAALDVEVQTEERVSEKESLLQRLLVEREAELQEAELRRSAMEAEKDDLEEKLMNQLAELNCAIANSQQEALEKQETIAALQGVVKELRQKETDLQRELLGTKDEARKEHDRAEQLNEEKLHLQRDQAHLEAGRLREFEQKLKSAQQGKEGSQNYARQLQDLLREKQAEVRQLQKDCIMYQERISSLEKCVKTLELERDKAHQELQVANHQGKNLEAELSQYKVRIDDIQSEAGKALAERERLSSELRTLEQKAKETIQETENTAKQRLEAELNKHQIEARLAVERLQALQRDKERAEVSAADARAVVKTNESQIILMQARLDESLAKLAAFGRSMSSLQDDRDRVLDEARQWENRFHNSLQGKEKELREREQECRTLAEKLTQEVHLREELQEQVLRLENCCSDLTSRIQAAENKHQQAQDALLDEVKHLRKLLEESETSLMEAQKDLAALRDSEATVRESCFSLEKSLDKEKEAQEALEKALRVLEAENHQQRLSTEQLQADLRASKELTELLQGQLAMKEQKEVELLEANELALAQAVEEARTPLESRVKTLESEVAQRQLEAQELQEKARRAVEESSQNRSQLVAFTSSMTSLQNDRDRILSDYKQLEARHLQAILEKDTLIQEAAAENNRLKQEQRGLLAKVDDLNADNAKLGAQLLRYRQDLTQVLGMKDSQHKQLLKAQLERIEALEVEKAKLEKQEEAAQQVIQALEQDKQELMDKLKQTPTESELHALQEKLLILEAELEDKVKVAVEKDTGILRNEAETAEERVAELARDLMEMEQKLLTVTEEAQELRAENASFGKAMDSLQNSRDETLKELEALRSMDTKLILAQVQEERDQLADELTRIKLVHEGKQKSSGSHSQQEVQSLRNALSALQCERERLLMELKKLQDQHLRFGQEAGEMNRLQEEIKRLREEEKDSQALLQQLDTLRTEKETLQMQSQQAQQQYLDALSGKEQQLTELKKLLQEARSSGSQEVVPGSDSVPAESQHFQIQLDDCLKQLHQKEMRVEQLNSKLSQMYEEKASLVAQVRGSSQGLRDAQLRLSEMQSRCTALQSQLQELQDEKGSSEVDTAPGAPQEKGTMETDRTFNDLKELQQRLRAAEEQEGLFRLDLQQLEEKLAEEQDRRLALEEVLAAADEQRTQSTWLANVPFFLQNDISEQEQRWGAKTIDGSGRAEHFSVHQLRESVSKEHESLKKKELDEGPKASYGYGGKFGVEKDRVDKVAVDHSYVAEVQKHSSQTDAAQGFGGKFGVQKDRLDKSAVGFEYKAETEQHSSQKDYSRGFGGKFGVEREKVDKSAVGYEYKGETQKHESQKDYSKGFGGKFGVEREKVDKSAVGYEYKAETEIHESQKDYSRGFGGKFGVQKDRQDKAAHGWDHKEEVKLHESQTDHAKGFGGRYGVQQDRMDKTAVGFKDIENPSSSYEKTKPVEAFSCGHCANVIDSNLAARSGAGNLKAQFENMAKKSAEEDRKRAEEERARRQAREKKEKEEASRFQQVDPDMPIRGRPLPQPEEEYEPEPSYMAAAQEDVHGSLTAVALYDYQGARRRKETDCEVISRIVTERPGSSRRLQHNYRRIP</sequence>
<evidence type="ECO:0000259" key="21">
    <source>
        <dbReference type="PROSITE" id="PS50026"/>
    </source>
</evidence>
<name>A0A8X7XLH0_POLSE</name>
<dbReference type="CDD" id="cd10049">
    <property type="entry name" value="Reelin_repeat_5_subrepeat_2"/>
    <property type="match status" value="1"/>
</dbReference>
<dbReference type="SUPFAM" id="SSF50939">
    <property type="entry name" value="Sialidases"/>
    <property type="match status" value="3"/>
</dbReference>
<feature type="disulfide bond" evidence="17">
    <location>
        <begin position="1924"/>
        <end position="1933"/>
    </location>
</feature>
<keyword evidence="9" id="KW-0720">Serine protease</keyword>
<keyword evidence="12" id="KW-0130">Cell adhesion</keyword>
<feature type="coiled-coil region" evidence="18">
    <location>
        <begin position="4850"/>
        <end position="5005"/>
    </location>
</feature>
<evidence type="ECO:0000256" key="7">
    <source>
        <dbReference type="ARBA" id="ARBA00022729"/>
    </source>
</evidence>
<feature type="disulfide bond" evidence="17">
    <location>
        <begin position="3006"/>
        <end position="3016"/>
    </location>
</feature>
<feature type="non-terminal residue" evidence="23">
    <location>
        <position position="1"/>
    </location>
</feature>
<gene>
    <name evidence="23" type="primary">Reln</name>
    <name evidence="23" type="ORF">GTO96_0004852</name>
</gene>
<feature type="coiled-coil region" evidence="18">
    <location>
        <begin position="4178"/>
        <end position="4264"/>
    </location>
</feature>
<evidence type="ECO:0000256" key="13">
    <source>
        <dbReference type="ARBA" id="ARBA00023773"/>
    </source>
</evidence>
<evidence type="ECO:0000256" key="6">
    <source>
        <dbReference type="ARBA" id="ARBA00022723"/>
    </source>
</evidence>
<proteinExistence type="inferred from homology"/>
<dbReference type="Gene3D" id="2.60.120.260">
    <property type="entry name" value="Galactose-binding domain-like"/>
    <property type="match status" value="20"/>
</dbReference>
<feature type="region of interest" description="Disordered" evidence="19">
    <location>
        <begin position="6079"/>
        <end position="6103"/>
    </location>
</feature>
<comment type="subunit">
    <text evidence="15">Oligomer of disulfide-linked homodimers.</text>
</comment>
<keyword evidence="10" id="KW-0862">Zinc</keyword>
<feature type="coiled-coil region" evidence="18">
    <location>
        <begin position="3905"/>
        <end position="4006"/>
    </location>
</feature>
<dbReference type="GO" id="GO:0070325">
    <property type="term" value="F:lipoprotein particle receptor binding"/>
    <property type="evidence" value="ECO:0007669"/>
    <property type="project" value="InterPro"/>
</dbReference>
<evidence type="ECO:0000256" key="15">
    <source>
        <dbReference type="ARBA" id="ARBA00044961"/>
    </source>
</evidence>
<feature type="coiled-coil region" evidence="18">
    <location>
        <begin position="3503"/>
        <end position="3554"/>
    </location>
</feature>
<dbReference type="FunFam" id="2.60.120.260:FF:000041">
    <property type="entry name" value="Reelin"/>
    <property type="match status" value="1"/>
</dbReference>
<dbReference type="FunFam" id="2.60.120.260:FF:000003">
    <property type="entry name" value="Reelin"/>
    <property type="match status" value="4"/>
</dbReference>
<evidence type="ECO:0000256" key="2">
    <source>
        <dbReference type="ARBA" id="ARBA00022473"/>
    </source>
</evidence>
<evidence type="ECO:0000313" key="23">
    <source>
        <dbReference type="EMBL" id="KAG2469554.1"/>
    </source>
</evidence>
<dbReference type="CDD" id="cd10043">
    <property type="entry name" value="Reelin_repeat_7_subrepeat_1"/>
    <property type="match status" value="1"/>
</dbReference>
<dbReference type="InterPro" id="IPR034968">
    <property type="entry name" value="Reelin"/>
</dbReference>
<evidence type="ECO:0000313" key="24">
    <source>
        <dbReference type="Proteomes" id="UP000886611"/>
    </source>
</evidence>
<dbReference type="FunFam" id="2.60.120.260:FF:000053">
    <property type="entry name" value="Reelin"/>
    <property type="match status" value="1"/>
</dbReference>
<dbReference type="FunFam" id="2.60.120.260:FF:000028">
    <property type="entry name" value="Reelin"/>
    <property type="match status" value="1"/>
</dbReference>
<evidence type="ECO:0000256" key="11">
    <source>
        <dbReference type="ARBA" id="ARBA00022837"/>
    </source>
</evidence>
<evidence type="ECO:0000256" key="10">
    <source>
        <dbReference type="ARBA" id="ARBA00022833"/>
    </source>
</evidence>
<reference evidence="23 24" key="1">
    <citation type="journal article" date="2021" name="Cell">
        <title>Tracing the genetic footprints of vertebrate landing in non-teleost ray-finned fishes.</title>
        <authorList>
            <person name="Bi X."/>
            <person name="Wang K."/>
            <person name="Yang L."/>
            <person name="Pan H."/>
            <person name="Jiang H."/>
            <person name="Wei Q."/>
            <person name="Fang M."/>
            <person name="Yu H."/>
            <person name="Zhu C."/>
            <person name="Cai Y."/>
            <person name="He Y."/>
            <person name="Gan X."/>
            <person name="Zeng H."/>
            <person name="Yu D."/>
            <person name="Zhu Y."/>
            <person name="Jiang H."/>
            <person name="Qiu Q."/>
            <person name="Yang H."/>
            <person name="Zhang Y.E."/>
            <person name="Wang W."/>
            <person name="Zhu M."/>
            <person name="He S."/>
            <person name="Zhang G."/>
        </authorList>
    </citation>
    <scope>NUCLEOTIDE SEQUENCE [LARGE SCALE GENOMIC DNA]</scope>
    <source>
        <strain evidence="23">Bchr_013</strain>
    </source>
</reference>
<comment type="function">
    <text evidence="16">Extracellular matrix serine protease secreted by pioneer neurons that plays a role in layering of neurons in the cerebral cortex and cerebellum by coordinating cell positioning during neurodevelopment. Regulates microtubule function in neurons and neuronal migration. Binding to the extracellular domains of lipoprotein receptors VLDLR and LRP8/APOER2 induces tyrosine phosphorylation of DAB1 and modulation of TAU phosphorylation. Affects migration of sympathetic preganglionic neurons in the spinal cord, where it seems to act as a barrier to neuronal migration. Enzymatic activity is important for the modulation of cell adhesion.</text>
</comment>
<dbReference type="GO" id="GO:0008236">
    <property type="term" value="F:serine-type peptidase activity"/>
    <property type="evidence" value="ECO:0007669"/>
    <property type="project" value="UniProtKB-KW"/>
</dbReference>
<dbReference type="CDD" id="cd10042">
    <property type="entry name" value="Reelin_repeat_6_subrepeat_1"/>
    <property type="match status" value="1"/>
</dbReference>
<dbReference type="GO" id="GO:0007417">
    <property type="term" value="P:central nervous system development"/>
    <property type="evidence" value="ECO:0007669"/>
    <property type="project" value="InterPro"/>
</dbReference>
<dbReference type="PANTHER" id="PTHR11841:SF1">
    <property type="entry name" value="REELIN"/>
    <property type="match status" value="1"/>
</dbReference>
<dbReference type="FunFam" id="2.60.120.260:FF:000036">
    <property type="entry name" value="Reelin"/>
    <property type="match status" value="1"/>
</dbReference>
<feature type="disulfide bond" evidence="17">
    <location>
        <begin position="1906"/>
        <end position="1916"/>
    </location>
</feature>
<feature type="compositionally biased region" description="Basic and acidic residues" evidence="19">
    <location>
        <begin position="6165"/>
        <end position="6196"/>
    </location>
</feature>
<dbReference type="GO" id="GO:0007155">
    <property type="term" value="P:cell adhesion"/>
    <property type="evidence" value="ECO:0007669"/>
    <property type="project" value="UniProtKB-KW"/>
</dbReference>
<feature type="coiled-coil region" evidence="18">
    <location>
        <begin position="4288"/>
        <end position="4665"/>
    </location>
</feature>
<dbReference type="PROSITE" id="PS50026">
    <property type="entry name" value="EGF_3"/>
    <property type="match status" value="2"/>
</dbReference>
<dbReference type="CDD" id="cd10045">
    <property type="entry name" value="Reelin_repeat_1_subrepeat_2"/>
    <property type="match status" value="1"/>
</dbReference>
<keyword evidence="7 20" id="KW-0732">Signal</keyword>